<keyword evidence="2" id="KW-0812">Transmembrane</keyword>
<dbReference type="EMBL" id="SSOB01000037">
    <property type="protein sequence ID" value="THF74816.1"/>
    <property type="molecule type" value="Genomic_DNA"/>
</dbReference>
<evidence type="ECO:0000313" key="4">
    <source>
        <dbReference type="Proteomes" id="UP000310636"/>
    </source>
</evidence>
<sequence>MEIGMKRLTRRMTLINKRKRDDQRRGESRARNGHPGRTAATAGTVTLEAALVMPVFLLVIVFLIFLIRTCVTEMALDGALSQTTRQTASMWYVVSKAQESFAETKAGEAVEAVDGKLEDIRKTLEQYGNLLPAPLSDWASDAAGRSWSIEENAAIPLLEKVMKELADPNVLDVDRLDIVNVTLPSGTEGDGFLTVEAEYRLPMGVPFLGRSLILRSSAKERAWVGGTPSTALLNEGDEEGGGSLAFLSMEPSPARPGRRVTLSLKAEPGQTVELSVYYKSGQSTAKHLGQATADSEGLVAWTWLVSGNTTSGAWAWEAKISAGTGTPLSQSFLVSRS</sequence>
<keyword evidence="4" id="KW-1185">Reference proteome</keyword>
<evidence type="ECO:0000313" key="3">
    <source>
        <dbReference type="EMBL" id="THF74816.1"/>
    </source>
</evidence>
<gene>
    <name evidence="3" type="ORF">E6C55_23820</name>
</gene>
<proteinExistence type="predicted"/>
<organism evidence="3 4">
    <name type="scientific">Cohnella fermenti</name>
    <dbReference type="NCBI Taxonomy" id="2565925"/>
    <lineage>
        <taxon>Bacteria</taxon>
        <taxon>Bacillati</taxon>
        <taxon>Bacillota</taxon>
        <taxon>Bacilli</taxon>
        <taxon>Bacillales</taxon>
        <taxon>Paenibacillaceae</taxon>
        <taxon>Cohnella</taxon>
    </lineage>
</organism>
<comment type="caution">
    <text evidence="3">The sequence shown here is derived from an EMBL/GenBank/DDBJ whole genome shotgun (WGS) entry which is preliminary data.</text>
</comment>
<dbReference type="AlphaFoldDB" id="A0A4S4BJH7"/>
<accession>A0A4S4BJH7</accession>
<keyword evidence="2" id="KW-1133">Transmembrane helix</keyword>
<reference evidence="3 4" key="1">
    <citation type="submission" date="2019-04" db="EMBL/GenBank/DDBJ databases">
        <title>Cohnella sp. nov. isolated from preserved vegetables.</title>
        <authorList>
            <person name="Lin S.-Y."/>
            <person name="Hung M.-H."/>
            <person name="Young C.-C."/>
        </authorList>
    </citation>
    <scope>NUCLEOTIDE SEQUENCE [LARGE SCALE GENOMIC DNA]</scope>
    <source>
        <strain evidence="3 4">CC-MHH1044</strain>
    </source>
</reference>
<evidence type="ECO:0000256" key="2">
    <source>
        <dbReference type="SAM" id="Phobius"/>
    </source>
</evidence>
<protein>
    <submittedName>
        <fullName evidence="3">Pilus assembly protein</fullName>
    </submittedName>
</protein>
<dbReference type="Proteomes" id="UP000310636">
    <property type="component" value="Unassembled WGS sequence"/>
</dbReference>
<name>A0A4S4BJH7_9BACL</name>
<feature type="region of interest" description="Disordered" evidence="1">
    <location>
        <begin position="14"/>
        <end position="39"/>
    </location>
</feature>
<keyword evidence="2" id="KW-0472">Membrane</keyword>
<dbReference type="OrthoDB" id="4376109at2"/>
<feature type="transmembrane region" description="Helical" evidence="2">
    <location>
        <begin position="39"/>
        <end position="67"/>
    </location>
</feature>
<evidence type="ECO:0000256" key="1">
    <source>
        <dbReference type="SAM" id="MobiDB-lite"/>
    </source>
</evidence>
<feature type="compositionally biased region" description="Basic and acidic residues" evidence="1">
    <location>
        <begin position="19"/>
        <end position="30"/>
    </location>
</feature>